<feature type="transmembrane region" description="Helical" evidence="8">
    <location>
        <begin position="225"/>
        <end position="245"/>
    </location>
</feature>
<dbReference type="InterPro" id="IPR001750">
    <property type="entry name" value="ND/Mrp_TM"/>
</dbReference>
<geneLocation type="mitochondrion" evidence="10"/>
<evidence type="ECO:0000256" key="8">
    <source>
        <dbReference type="SAM" id="Phobius"/>
    </source>
</evidence>
<dbReference type="GO" id="GO:0015990">
    <property type="term" value="P:electron transport coupled proton transport"/>
    <property type="evidence" value="ECO:0007669"/>
    <property type="project" value="TreeGrafter"/>
</dbReference>
<feature type="transmembrane region" description="Helical" evidence="8">
    <location>
        <begin position="317"/>
        <end position="339"/>
    </location>
</feature>
<dbReference type="PANTHER" id="PTHR42829:SF2">
    <property type="entry name" value="NADH-UBIQUINONE OXIDOREDUCTASE CHAIN 5"/>
    <property type="match status" value="1"/>
</dbReference>
<name>A0A7D5PB79_9TREM</name>
<feature type="transmembrane region" description="Helical" evidence="8">
    <location>
        <begin position="143"/>
        <end position="173"/>
    </location>
</feature>
<evidence type="ECO:0000256" key="5">
    <source>
        <dbReference type="ARBA" id="ARBA00023136"/>
    </source>
</evidence>
<dbReference type="EMBL" id="MN844889">
    <property type="protein sequence ID" value="QLH90218.1"/>
    <property type="molecule type" value="Genomic_DNA"/>
</dbReference>
<dbReference type="InterPro" id="IPR003945">
    <property type="entry name" value="NU5C-like"/>
</dbReference>
<keyword evidence="4 8" id="KW-1133">Transmembrane helix</keyword>
<keyword evidence="5 8" id="KW-0472">Membrane</keyword>
<evidence type="ECO:0000256" key="2">
    <source>
        <dbReference type="ARBA" id="ARBA00012944"/>
    </source>
</evidence>
<dbReference type="GO" id="GO:0042773">
    <property type="term" value="P:ATP synthesis coupled electron transport"/>
    <property type="evidence" value="ECO:0007669"/>
    <property type="project" value="InterPro"/>
</dbReference>
<organism evidence="10">
    <name type="scientific">Azygia hwangtsiyui</name>
    <dbReference type="NCBI Taxonomy" id="2752791"/>
    <lineage>
        <taxon>Eukaryota</taxon>
        <taxon>Metazoa</taxon>
        <taxon>Spiralia</taxon>
        <taxon>Lophotrochozoa</taxon>
        <taxon>Platyhelminthes</taxon>
        <taxon>Trematoda</taxon>
        <taxon>Digenea</taxon>
        <taxon>Azygiida</taxon>
        <taxon>Hemiuroidea</taxon>
        <taxon>Azygiidae</taxon>
        <taxon>Azygia</taxon>
    </lineage>
</organism>
<evidence type="ECO:0000313" key="10">
    <source>
        <dbReference type="EMBL" id="QLH90218.1"/>
    </source>
</evidence>
<feature type="transmembrane region" description="Helical" evidence="8">
    <location>
        <begin position="81"/>
        <end position="102"/>
    </location>
</feature>
<evidence type="ECO:0000256" key="4">
    <source>
        <dbReference type="ARBA" id="ARBA00022989"/>
    </source>
</evidence>
<keyword evidence="10" id="KW-0496">Mitochondrion</keyword>
<evidence type="ECO:0000256" key="3">
    <source>
        <dbReference type="ARBA" id="ARBA00022692"/>
    </source>
</evidence>
<dbReference type="PANTHER" id="PTHR42829">
    <property type="entry name" value="NADH-UBIQUINONE OXIDOREDUCTASE CHAIN 5"/>
    <property type="match status" value="1"/>
</dbReference>
<feature type="transmembrane region" description="Helical" evidence="8">
    <location>
        <begin position="114"/>
        <end position="136"/>
    </location>
</feature>
<gene>
    <name evidence="10" type="primary">nad5</name>
</gene>
<feature type="transmembrane region" description="Helical" evidence="8">
    <location>
        <begin position="49"/>
        <end position="69"/>
    </location>
</feature>
<feature type="transmembrane region" description="Helical" evidence="8">
    <location>
        <begin position="508"/>
        <end position="532"/>
    </location>
</feature>
<dbReference type="GO" id="GO:0008137">
    <property type="term" value="F:NADH dehydrogenase (ubiquinone) activity"/>
    <property type="evidence" value="ECO:0007669"/>
    <property type="project" value="UniProtKB-EC"/>
</dbReference>
<dbReference type="PRINTS" id="PR01434">
    <property type="entry name" value="NADHDHGNASE5"/>
</dbReference>
<feature type="transmembrane region" description="Helical" evidence="8">
    <location>
        <begin position="7"/>
        <end position="29"/>
    </location>
</feature>
<comment type="catalytic activity">
    <reaction evidence="7">
        <text>a ubiquinone + NADH + 5 H(+)(in) = a ubiquinol + NAD(+) + 4 H(+)(out)</text>
        <dbReference type="Rhea" id="RHEA:29091"/>
        <dbReference type="Rhea" id="RHEA-COMP:9565"/>
        <dbReference type="Rhea" id="RHEA-COMP:9566"/>
        <dbReference type="ChEBI" id="CHEBI:15378"/>
        <dbReference type="ChEBI" id="CHEBI:16389"/>
        <dbReference type="ChEBI" id="CHEBI:17976"/>
        <dbReference type="ChEBI" id="CHEBI:57540"/>
        <dbReference type="ChEBI" id="CHEBI:57945"/>
        <dbReference type="EC" id="7.1.1.2"/>
    </reaction>
</comment>
<comment type="subcellular location">
    <subcellularLocation>
        <location evidence="1">Membrane</location>
        <topology evidence="1">Multi-pass membrane protein</topology>
    </subcellularLocation>
</comment>
<dbReference type="AlphaFoldDB" id="A0A7D5PB79"/>
<evidence type="ECO:0000256" key="6">
    <source>
        <dbReference type="ARBA" id="ARBA00031027"/>
    </source>
</evidence>
<sequence>MVLWFCVVLCGVVVFLFYVAGFCGLEVLASLCGYGGGGGMNFSLMVDSSSLLCLMMLFICSIIVLPFLFHYMGGYNLGAGLYFLVNLFIFVMVVLMLSSSFLTSLLGWEYLGLVSYLLILFLGSLACARASLITLVSSRFGDVALFFILCFSASYSSFDSGVLLGLCFLLVVLTKSACFPFTSWLLEAMRAPTPVSCLVHSSTLVAAGVWFCLRYDNAMFDELKAAMLLVSVVTIYVTALSALHFVDLKKLVALSTCNNISWCLMCYCLDDAVLCIMFLVTHGVSKCLLFMSVGDLMSSSGGSQSSGGVYLCRYTGVYGSLIHVILLSSLCGLPFMGVFITKHVVMERSGVTGSVFVYLLVCGGVVLSFGYTYRFVFLLLNRVGGLCVGVLCSFYLYGFMGVVPLVVNYVGSYSFCWVEGCLTLFWGVVSIYFYIHLAGVLMGLYFYLSCGGESGFWGFVLGGCECFVGLCYEMYVYLCSLVYFVFYRWEVGVMGYLLRLFFCYGGGIYGLLMAGFMVLGVLWLVGFCYFFVV</sequence>
<reference evidence="10" key="1">
    <citation type="submission" date="2019-12" db="EMBL/GenBank/DDBJ databases">
        <authorList>
            <person name="Gao J."/>
        </authorList>
    </citation>
    <scope>NUCLEOTIDE SEQUENCE</scope>
</reference>
<keyword evidence="3 8" id="KW-0812">Transmembrane</keyword>
<dbReference type="EC" id="7.1.1.2" evidence="2"/>
<reference evidence="10" key="2">
    <citation type="journal article" date="2020" name="Zookeys">
        <title>Characterization and comparative analysis of the complete mitochondrial genome of Azygia hwangtsiyui Tsin, 1933 (Digenea), the first for a member of the family Azygiidae.</title>
        <authorList>
            <person name="Wu Y.-A."/>
            <person name="Gao J.-W."/>
            <person name="Cheng X.-F."/>
            <person name="Xie M."/>
            <person name="Yuan X.-P."/>
            <person name="Liu D."/>
            <person name="Song R."/>
        </authorList>
    </citation>
    <scope>NUCLEOTIDE SEQUENCE</scope>
</reference>
<proteinExistence type="predicted"/>
<dbReference type="Pfam" id="PF00361">
    <property type="entry name" value="Proton_antipo_M"/>
    <property type="match status" value="1"/>
</dbReference>
<evidence type="ECO:0000256" key="7">
    <source>
        <dbReference type="ARBA" id="ARBA00049551"/>
    </source>
</evidence>
<feature type="domain" description="NADH:quinone oxidoreductase/Mrp antiporter transmembrane" evidence="9">
    <location>
        <begin position="99"/>
        <end position="365"/>
    </location>
</feature>
<accession>A0A7D5PB79</accession>
<dbReference type="GO" id="GO:0016020">
    <property type="term" value="C:membrane"/>
    <property type="evidence" value="ECO:0007669"/>
    <property type="project" value="UniProtKB-SubCell"/>
</dbReference>
<evidence type="ECO:0000256" key="1">
    <source>
        <dbReference type="ARBA" id="ARBA00004141"/>
    </source>
</evidence>
<feature type="transmembrane region" description="Helical" evidence="8">
    <location>
        <begin position="351"/>
        <end position="371"/>
    </location>
</feature>
<protein>
    <recommendedName>
        <fullName evidence="2">NADH:ubiquinone reductase (H(+)-translocating)</fullName>
        <ecNumber evidence="2">7.1.1.2</ecNumber>
    </recommendedName>
    <alternativeName>
        <fullName evidence="6">NADH dehydrogenase subunit 5</fullName>
    </alternativeName>
</protein>
<feature type="transmembrane region" description="Helical" evidence="8">
    <location>
        <begin position="422"/>
        <end position="447"/>
    </location>
</feature>
<dbReference type="GO" id="GO:0003954">
    <property type="term" value="F:NADH dehydrogenase activity"/>
    <property type="evidence" value="ECO:0007669"/>
    <property type="project" value="TreeGrafter"/>
</dbReference>
<feature type="transmembrane region" description="Helical" evidence="8">
    <location>
        <begin position="193"/>
        <end position="213"/>
    </location>
</feature>
<feature type="transmembrane region" description="Helical" evidence="8">
    <location>
        <begin position="383"/>
        <end position="410"/>
    </location>
</feature>
<evidence type="ECO:0000259" key="9">
    <source>
        <dbReference type="Pfam" id="PF00361"/>
    </source>
</evidence>